<dbReference type="EMBL" id="SSSM01000006">
    <property type="protein sequence ID" value="THG28504.1"/>
    <property type="molecule type" value="Genomic_DNA"/>
</dbReference>
<dbReference type="Proteomes" id="UP000309133">
    <property type="component" value="Unassembled WGS sequence"/>
</dbReference>
<sequence length="143" mass="15623">MDAGYASTPLWKKLGLKPGTSAQLVDAPDGWTVPNPPPEVRWLDESGSSADVVVAFYRTAVGVMPGLVDLGKRVYPNGAVWAAWPRKAAGHMSDIDENLLRNCALALGMVDVKVAALDVDWSGLKVVWRRENRRDWALTAKRP</sequence>
<name>A0A4S4FFS4_9MICO</name>
<reference evidence="1 2" key="1">
    <citation type="submission" date="2019-04" db="EMBL/GenBank/DDBJ databases">
        <authorList>
            <person name="Jiang L."/>
        </authorList>
    </citation>
    <scope>NUCLEOTIDE SEQUENCE [LARGE SCALE GENOMIC DNA]</scope>
    <source>
        <strain evidence="1 2">YIM 131853</strain>
    </source>
</reference>
<comment type="caution">
    <text evidence="1">The sequence shown here is derived from an EMBL/GenBank/DDBJ whole genome shotgun (WGS) entry which is preliminary data.</text>
</comment>
<organism evidence="1 2">
    <name type="scientific">Naasia lichenicola</name>
    <dbReference type="NCBI Taxonomy" id="2565933"/>
    <lineage>
        <taxon>Bacteria</taxon>
        <taxon>Bacillati</taxon>
        <taxon>Actinomycetota</taxon>
        <taxon>Actinomycetes</taxon>
        <taxon>Micrococcales</taxon>
        <taxon>Microbacteriaceae</taxon>
        <taxon>Naasia</taxon>
    </lineage>
</organism>
<accession>A0A4S4FFS4</accession>
<gene>
    <name evidence="1" type="ORF">E6C64_16915</name>
</gene>
<evidence type="ECO:0000313" key="1">
    <source>
        <dbReference type="EMBL" id="THG28504.1"/>
    </source>
</evidence>
<protein>
    <submittedName>
        <fullName evidence="1">DUF3052 family protein</fullName>
    </submittedName>
</protein>
<proteinExistence type="predicted"/>
<keyword evidence="2" id="KW-1185">Reference proteome</keyword>
<evidence type="ECO:0000313" key="2">
    <source>
        <dbReference type="Proteomes" id="UP000309133"/>
    </source>
</evidence>
<dbReference type="OrthoDB" id="9800461at2"/>
<dbReference type="RefSeq" id="WP_136428864.1">
    <property type="nucleotide sequence ID" value="NZ_SSSM01000006.1"/>
</dbReference>
<dbReference type="AlphaFoldDB" id="A0A4S4FFS4"/>